<dbReference type="InterPro" id="IPR001254">
    <property type="entry name" value="Trypsin_dom"/>
</dbReference>
<dbReference type="AlphaFoldDB" id="A0A833W7E2"/>
<name>A0A833W7E2_9HYME</name>
<dbReference type="GO" id="GO:0005615">
    <property type="term" value="C:extracellular space"/>
    <property type="evidence" value="ECO:0007669"/>
    <property type="project" value="TreeGrafter"/>
</dbReference>
<keyword evidence="2" id="KW-0378">Hydrolase</keyword>
<dbReference type="InterPro" id="IPR050127">
    <property type="entry name" value="Serine_Proteases_S1"/>
</dbReference>
<gene>
    <name evidence="6" type="ORF">E2986_02728</name>
</gene>
<dbReference type="CDD" id="cd00190">
    <property type="entry name" value="Tryp_SPc"/>
    <property type="match status" value="1"/>
</dbReference>
<keyword evidence="1" id="KW-0645">Protease</keyword>
<dbReference type="Gene3D" id="2.40.10.10">
    <property type="entry name" value="Trypsin-like serine proteases"/>
    <property type="match status" value="1"/>
</dbReference>
<dbReference type="EMBL" id="WNWW01000586">
    <property type="protein sequence ID" value="KAF3423148.1"/>
    <property type="molecule type" value="Genomic_DNA"/>
</dbReference>
<dbReference type="SUPFAM" id="SSF50494">
    <property type="entry name" value="Trypsin-like serine proteases"/>
    <property type="match status" value="1"/>
</dbReference>
<dbReference type="Pfam" id="PF00089">
    <property type="entry name" value="Trypsin"/>
    <property type="match status" value="3"/>
</dbReference>
<dbReference type="PANTHER" id="PTHR24264">
    <property type="entry name" value="TRYPSIN-RELATED"/>
    <property type="match status" value="1"/>
</dbReference>
<comment type="caution">
    <text evidence="6">The sequence shown here is derived from an EMBL/GenBank/DDBJ whole genome shotgun (WGS) entry which is preliminary data.</text>
</comment>
<keyword evidence="4" id="KW-0732">Signal</keyword>
<evidence type="ECO:0000313" key="7">
    <source>
        <dbReference type="Proteomes" id="UP000655588"/>
    </source>
</evidence>
<evidence type="ECO:0000256" key="2">
    <source>
        <dbReference type="ARBA" id="ARBA00022801"/>
    </source>
</evidence>
<dbReference type="PANTHER" id="PTHR24264:SF20">
    <property type="entry name" value="TRYPSIN-LIKE"/>
    <property type="match status" value="1"/>
</dbReference>
<feature type="domain" description="Peptidase S1" evidence="5">
    <location>
        <begin position="35"/>
        <end position="234"/>
    </location>
</feature>
<sequence>MLRMLVLLFVAQQALCFGPRIIGGDNASINDYPYQLPQSVTTNANVKPIALASSANTIQGGTKAVVTGWGYVAKYSSHMCWCDNISIHVFVYLQPGGPISDRLKSLTLPVVDQATCKKIYGNLLTDNMLCAGIMSGGKDACSMISRISFVLTNEKPEERNFFFHTFIQLLRYVRTNFESFNHVSQIDSGGPLVYNKVQIGIVSWGWYGSCAKPQYPGVYTRVSAIRQWIKDKAQV</sequence>
<organism evidence="6 7">
    <name type="scientific">Frieseomelitta varia</name>
    <dbReference type="NCBI Taxonomy" id="561572"/>
    <lineage>
        <taxon>Eukaryota</taxon>
        <taxon>Metazoa</taxon>
        <taxon>Ecdysozoa</taxon>
        <taxon>Arthropoda</taxon>
        <taxon>Hexapoda</taxon>
        <taxon>Insecta</taxon>
        <taxon>Pterygota</taxon>
        <taxon>Neoptera</taxon>
        <taxon>Endopterygota</taxon>
        <taxon>Hymenoptera</taxon>
        <taxon>Apocrita</taxon>
        <taxon>Aculeata</taxon>
        <taxon>Apoidea</taxon>
        <taxon>Anthophila</taxon>
        <taxon>Apidae</taxon>
        <taxon>Frieseomelitta</taxon>
    </lineage>
</organism>
<dbReference type="PROSITE" id="PS50240">
    <property type="entry name" value="TRYPSIN_DOM"/>
    <property type="match status" value="1"/>
</dbReference>
<dbReference type="InterPro" id="IPR009003">
    <property type="entry name" value="Peptidase_S1_PA"/>
</dbReference>
<dbReference type="SMART" id="SM00020">
    <property type="entry name" value="Tryp_SPc"/>
    <property type="match status" value="1"/>
</dbReference>
<keyword evidence="7" id="KW-1185">Reference proteome</keyword>
<evidence type="ECO:0000256" key="1">
    <source>
        <dbReference type="ARBA" id="ARBA00022670"/>
    </source>
</evidence>
<reference evidence="6" key="1">
    <citation type="submission" date="2019-11" db="EMBL/GenBank/DDBJ databases">
        <title>The nuclear and mitochondrial genomes of Frieseomelitta varia - a highly eusocial stingless bee (Meliponini) with a permanently sterile worker caste.</title>
        <authorList>
            <person name="Freitas F.C.P."/>
            <person name="Lourenco A.P."/>
            <person name="Nunes F.M.F."/>
            <person name="Paschoal A.R."/>
            <person name="Abreu F.C.P."/>
            <person name="Barbin F.O."/>
            <person name="Bataglia L."/>
            <person name="Cardoso-Junior C.A.M."/>
            <person name="Cervoni M.S."/>
            <person name="Silva S.R."/>
            <person name="Dalarmi F."/>
            <person name="Del Lama M.A."/>
            <person name="Depintor T.S."/>
            <person name="Ferreira K.M."/>
            <person name="Goria P.S."/>
            <person name="Jaskot M.C."/>
            <person name="Lago D.C."/>
            <person name="Luna-Lucena D."/>
            <person name="Moda L.M."/>
            <person name="Nascimento L."/>
            <person name="Pedrino M."/>
            <person name="Rabico F.O."/>
            <person name="Sanches F.C."/>
            <person name="Santos D.E."/>
            <person name="Santos C.G."/>
            <person name="Vieira J."/>
            <person name="Lopes T.F."/>
            <person name="Barchuk A.R."/>
            <person name="Hartfelder K."/>
            <person name="Simoes Z.L.P."/>
            <person name="Bitondi M.M.G."/>
            <person name="Pinheiro D.G."/>
        </authorList>
    </citation>
    <scope>NUCLEOTIDE SEQUENCE</scope>
    <source>
        <strain evidence="6">USP_RPSP 00005682</strain>
        <tissue evidence="6">Whole individual</tissue>
    </source>
</reference>
<evidence type="ECO:0000313" key="6">
    <source>
        <dbReference type="EMBL" id="KAF3423148.1"/>
    </source>
</evidence>
<evidence type="ECO:0000259" key="5">
    <source>
        <dbReference type="PROSITE" id="PS50240"/>
    </source>
</evidence>
<accession>A0A833W7E2</accession>
<evidence type="ECO:0000256" key="3">
    <source>
        <dbReference type="ARBA" id="ARBA00022825"/>
    </source>
</evidence>
<dbReference type="GO" id="GO:0006508">
    <property type="term" value="P:proteolysis"/>
    <property type="evidence" value="ECO:0007669"/>
    <property type="project" value="UniProtKB-KW"/>
</dbReference>
<dbReference type="GO" id="GO:0004252">
    <property type="term" value="F:serine-type endopeptidase activity"/>
    <property type="evidence" value="ECO:0007669"/>
    <property type="project" value="InterPro"/>
</dbReference>
<feature type="signal peptide" evidence="4">
    <location>
        <begin position="1"/>
        <end position="16"/>
    </location>
</feature>
<dbReference type="InterPro" id="IPR043504">
    <property type="entry name" value="Peptidase_S1_PA_chymotrypsin"/>
</dbReference>
<protein>
    <recommendedName>
        <fullName evidence="5">Peptidase S1 domain-containing protein</fullName>
    </recommendedName>
</protein>
<evidence type="ECO:0000256" key="4">
    <source>
        <dbReference type="SAM" id="SignalP"/>
    </source>
</evidence>
<keyword evidence="3" id="KW-0720">Serine protease</keyword>
<feature type="chain" id="PRO_5032298137" description="Peptidase S1 domain-containing protein" evidence="4">
    <location>
        <begin position="17"/>
        <end position="235"/>
    </location>
</feature>
<proteinExistence type="predicted"/>
<dbReference type="Proteomes" id="UP000655588">
    <property type="component" value="Unassembled WGS sequence"/>
</dbReference>